<name>A0ABD2C919_VESSQ</name>
<feature type="region of interest" description="Disordered" evidence="1">
    <location>
        <begin position="49"/>
        <end position="83"/>
    </location>
</feature>
<evidence type="ECO:0000259" key="2">
    <source>
        <dbReference type="Pfam" id="PF10296"/>
    </source>
</evidence>
<evidence type="ECO:0000313" key="3">
    <source>
        <dbReference type="EMBL" id="KAL2741537.1"/>
    </source>
</evidence>
<reference evidence="3 4" key="1">
    <citation type="journal article" date="2024" name="Ann. Entomol. Soc. Am.">
        <title>Genomic analyses of the southern and eastern yellowjacket wasps (Hymenoptera: Vespidae) reveal evolutionary signatures of social life.</title>
        <authorList>
            <person name="Catto M.A."/>
            <person name="Caine P.B."/>
            <person name="Orr S.E."/>
            <person name="Hunt B.G."/>
            <person name="Goodisman M.A.D."/>
        </authorList>
    </citation>
    <scope>NUCLEOTIDE SEQUENCE [LARGE SCALE GENOMIC DNA]</scope>
    <source>
        <strain evidence="3">233</strain>
        <tissue evidence="3">Head and thorax</tissue>
    </source>
</reference>
<dbReference type="EMBL" id="JAUDFV010000012">
    <property type="protein sequence ID" value="KAL2741537.1"/>
    <property type="molecule type" value="Genomic_DNA"/>
</dbReference>
<protein>
    <submittedName>
        <fullName evidence="3">Odorant receptor 13a-like</fullName>
    </submittedName>
</protein>
<dbReference type="Pfam" id="PF10296">
    <property type="entry name" value="MMM1"/>
    <property type="match status" value="1"/>
</dbReference>
<gene>
    <name evidence="3" type="ORF">V1478_000089</name>
</gene>
<organism evidence="3 4">
    <name type="scientific">Vespula squamosa</name>
    <name type="common">Southern yellow jacket</name>
    <name type="synonym">Wasp</name>
    <dbReference type="NCBI Taxonomy" id="30214"/>
    <lineage>
        <taxon>Eukaryota</taxon>
        <taxon>Metazoa</taxon>
        <taxon>Ecdysozoa</taxon>
        <taxon>Arthropoda</taxon>
        <taxon>Hexapoda</taxon>
        <taxon>Insecta</taxon>
        <taxon>Pterygota</taxon>
        <taxon>Neoptera</taxon>
        <taxon>Endopterygota</taxon>
        <taxon>Hymenoptera</taxon>
        <taxon>Apocrita</taxon>
        <taxon>Aculeata</taxon>
        <taxon>Vespoidea</taxon>
        <taxon>Vespidae</taxon>
        <taxon>Vespinae</taxon>
        <taxon>Vespula</taxon>
    </lineage>
</organism>
<keyword evidence="4" id="KW-1185">Reference proteome</keyword>
<sequence length="172" mass="19781">MSVKYYHSKISIITIRRLLLNYPRQSMNPRHILISFCIGPENCNIADANNGNNNSNSNKNNNNSNNNHKNNNNNNNEGDDDNNNNNIMVNFSIEYKLPYKIKPLLKPYDTKSYAFGCIYQFFGKTVVLSDYVGTDCLLAYTGFHLTGQLAILKCRVKEFLKNNHELTDEFDK</sequence>
<evidence type="ECO:0000256" key="1">
    <source>
        <dbReference type="SAM" id="MobiDB-lite"/>
    </source>
</evidence>
<proteinExistence type="predicted"/>
<dbReference type="AlphaFoldDB" id="A0ABD2C919"/>
<dbReference type="Proteomes" id="UP001607302">
    <property type="component" value="Unassembled WGS sequence"/>
</dbReference>
<comment type="caution">
    <text evidence="3">The sequence shown here is derived from an EMBL/GenBank/DDBJ whole genome shotgun (WGS) entry which is preliminary data.</text>
</comment>
<feature type="domain" description="MMM1" evidence="2">
    <location>
        <begin position="14"/>
        <end position="105"/>
    </location>
</feature>
<evidence type="ECO:0000313" key="4">
    <source>
        <dbReference type="Proteomes" id="UP001607302"/>
    </source>
</evidence>
<accession>A0ABD2C919</accession>
<dbReference type="InterPro" id="IPR019411">
    <property type="entry name" value="MMM1_dom"/>
</dbReference>
<feature type="compositionally biased region" description="Low complexity" evidence="1">
    <location>
        <begin position="49"/>
        <end position="76"/>
    </location>
</feature>